<reference evidence="2 3" key="1">
    <citation type="journal article" date="2020" name="Cell">
        <title>Large-Scale Comparative Analyses of Tick Genomes Elucidate Their Genetic Diversity and Vector Capacities.</title>
        <authorList>
            <consortium name="Tick Genome and Microbiome Consortium (TIGMIC)"/>
            <person name="Jia N."/>
            <person name="Wang J."/>
            <person name="Shi W."/>
            <person name="Du L."/>
            <person name="Sun Y."/>
            <person name="Zhan W."/>
            <person name="Jiang J.F."/>
            <person name="Wang Q."/>
            <person name="Zhang B."/>
            <person name="Ji P."/>
            <person name="Bell-Sakyi L."/>
            <person name="Cui X.M."/>
            <person name="Yuan T.T."/>
            <person name="Jiang B.G."/>
            <person name="Yang W.F."/>
            <person name="Lam T.T."/>
            <person name="Chang Q.C."/>
            <person name="Ding S.J."/>
            <person name="Wang X.J."/>
            <person name="Zhu J.G."/>
            <person name="Ruan X.D."/>
            <person name="Zhao L."/>
            <person name="Wei J.T."/>
            <person name="Ye R.Z."/>
            <person name="Que T.C."/>
            <person name="Du C.H."/>
            <person name="Zhou Y.H."/>
            <person name="Cheng J.X."/>
            <person name="Dai P.F."/>
            <person name="Guo W.B."/>
            <person name="Han X.H."/>
            <person name="Huang E.J."/>
            <person name="Li L.F."/>
            <person name="Wei W."/>
            <person name="Gao Y.C."/>
            <person name="Liu J.Z."/>
            <person name="Shao H.Z."/>
            <person name="Wang X."/>
            <person name="Wang C.C."/>
            <person name="Yang T.C."/>
            <person name="Huo Q.B."/>
            <person name="Li W."/>
            <person name="Chen H.Y."/>
            <person name="Chen S.E."/>
            <person name="Zhou L.G."/>
            <person name="Ni X.B."/>
            <person name="Tian J.H."/>
            <person name="Sheng Y."/>
            <person name="Liu T."/>
            <person name="Pan Y.S."/>
            <person name="Xia L.Y."/>
            <person name="Li J."/>
            <person name="Zhao F."/>
            <person name="Cao W.C."/>
        </authorList>
    </citation>
    <scope>NUCLEOTIDE SEQUENCE [LARGE SCALE GENOMIC DNA]</scope>
    <source>
        <strain evidence="2">HaeL-2018</strain>
    </source>
</reference>
<keyword evidence="3" id="KW-1185">Reference proteome</keyword>
<dbReference type="EMBL" id="JABSTR010001534">
    <property type="protein sequence ID" value="KAH9384074.1"/>
    <property type="molecule type" value="Genomic_DNA"/>
</dbReference>
<dbReference type="AlphaFoldDB" id="A0A9J6HAI0"/>
<name>A0A9J6HAI0_HAELO</name>
<proteinExistence type="predicted"/>
<comment type="caution">
    <text evidence="2">The sequence shown here is derived from an EMBL/GenBank/DDBJ whole genome shotgun (WGS) entry which is preliminary data.</text>
</comment>
<evidence type="ECO:0000256" key="1">
    <source>
        <dbReference type="SAM" id="MobiDB-lite"/>
    </source>
</evidence>
<feature type="compositionally biased region" description="Basic and acidic residues" evidence="1">
    <location>
        <begin position="38"/>
        <end position="48"/>
    </location>
</feature>
<feature type="compositionally biased region" description="Polar residues" evidence="1">
    <location>
        <begin position="64"/>
        <end position="76"/>
    </location>
</feature>
<gene>
    <name evidence="2" type="ORF">HPB48_026057</name>
</gene>
<dbReference type="VEuPathDB" id="VectorBase:HLOH_063760"/>
<protein>
    <submittedName>
        <fullName evidence="2">Uncharacterized protein</fullName>
    </submittedName>
</protein>
<evidence type="ECO:0000313" key="3">
    <source>
        <dbReference type="Proteomes" id="UP000821853"/>
    </source>
</evidence>
<feature type="region of interest" description="Disordered" evidence="1">
    <location>
        <begin position="38"/>
        <end position="76"/>
    </location>
</feature>
<accession>A0A9J6HAI0</accession>
<sequence>MLDQCTEIFGRSNTTEYCITVLTNPLIYFFRYTSQEEKRQAKKTDDTTNQKTASPLPDRERSASSDPVTNEACKTSTVTSTDHFRVSQVSQQRLLGHSACTDVPPALKQVRKALVF</sequence>
<organism evidence="2 3">
    <name type="scientific">Haemaphysalis longicornis</name>
    <name type="common">Bush tick</name>
    <dbReference type="NCBI Taxonomy" id="44386"/>
    <lineage>
        <taxon>Eukaryota</taxon>
        <taxon>Metazoa</taxon>
        <taxon>Ecdysozoa</taxon>
        <taxon>Arthropoda</taxon>
        <taxon>Chelicerata</taxon>
        <taxon>Arachnida</taxon>
        <taxon>Acari</taxon>
        <taxon>Parasitiformes</taxon>
        <taxon>Ixodida</taxon>
        <taxon>Ixodoidea</taxon>
        <taxon>Ixodidae</taxon>
        <taxon>Haemaphysalinae</taxon>
        <taxon>Haemaphysalis</taxon>
    </lineage>
</organism>
<dbReference type="Proteomes" id="UP000821853">
    <property type="component" value="Unassembled WGS sequence"/>
</dbReference>
<evidence type="ECO:0000313" key="2">
    <source>
        <dbReference type="EMBL" id="KAH9384074.1"/>
    </source>
</evidence>